<dbReference type="EMBL" id="BLAL01000206">
    <property type="protein sequence ID" value="GES91735.1"/>
    <property type="molecule type" value="Genomic_DNA"/>
</dbReference>
<dbReference type="Proteomes" id="UP000247702">
    <property type="component" value="Unassembled WGS sequence"/>
</dbReference>
<dbReference type="Gene3D" id="3.80.10.10">
    <property type="entry name" value="Ribonuclease Inhibitor"/>
    <property type="match status" value="1"/>
</dbReference>
<dbReference type="SUPFAM" id="SSF52047">
    <property type="entry name" value="RNI-like"/>
    <property type="match status" value="1"/>
</dbReference>
<organism evidence="1 3">
    <name type="scientific">Rhizophagus clarus</name>
    <dbReference type="NCBI Taxonomy" id="94130"/>
    <lineage>
        <taxon>Eukaryota</taxon>
        <taxon>Fungi</taxon>
        <taxon>Fungi incertae sedis</taxon>
        <taxon>Mucoromycota</taxon>
        <taxon>Glomeromycotina</taxon>
        <taxon>Glomeromycetes</taxon>
        <taxon>Glomerales</taxon>
        <taxon>Glomeraceae</taxon>
        <taxon>Rhizophagus</taxon>
    </lineage>
</organism>
<dbReference type="InterPro" id="IPR032675">
    <property type="entry name" value="LRR_dom_sf"/>
</dbReference>
<proteinExistence type="predicted"/>
<reference evidence="1 3" key="1">
    <citation type="submission" date="2017-11" db="EMBL/GenBank/DDBJ databases">
        <title>The genome of Rhizophagus clarus HR1 reveals common genetic basis of auxotrophy among arbuscular mycorrhizal fungi.</title>
        <authorList>
            <person name="Kobayashi Y."/>
        </authorList>
    </citation>
    <scope>NUCLEOTIDE SEQUENCE [LARGE SCALE GENOMIC DNA]</scope>
    <source>
        <strain evidence="1 3">HR1</strain>
    </source>
</reference>
<evidence type="ECO:0000313" key="3">
    <source>
        <dbReference type="Proteomes" id="UP000247702"/>
    </source>
</evidence>
<evidence type="ECO:0000313" key="2">
    <source>
        <dbReference type="EMBL" id="GES91735.1"/>
    </source>
</evidence>
<sequence length="473" mass="55528">MTQLFADCISEILEYLERDKPTLHSCLLVNHLWCKISVKILWRTVWNFNSCNFSVLIACLPDESKEILLKNGINISAPTSKPPMFNYASFCKVLSDYHIKYGIERLLKNRQSNDSNIEIVAQEIYKLLMNQISSLRTLHVDLLSMDIIFTSYPGSKNCLKYLSELICRSNFYPEFFHQLSQICHNIQSIHVVFDKDISDGLMDLIFSQHNLKNLVLHQSHDHEVLTNIIPSLAKLPNNTLIKLGVHEIHDCIPLPFPKNLYELTLSFHYDISSEVTNDAFKVLQHVSFSNLQVLRFRNSCPKVKSLVNFLEKNGKDLRELYIENEIKFLDSLNLAISEFCPNLKILSTLVSDYNSLKVIFKKCQHLESLKLYDKYFNLEELFDIIIKYSPKNFHQLKIYYDYQMELQLVPELLKYFYENWKNRVPQKPFSLIIIDYLVKNNFAKNHENMKIVEDFINSGVIKKFKVIDYSENY</sequence>
<evidence type="ECO:0000313" key="1">
    <source>
        <dbReference type="EMBL" id="GBC00883.1"/>
    </source>
</evidence>
<dbReference type="OrthoDB" id="2315711at2759"/>
<dbReference type="EMBL" id="BEXD01003334">
    <property type="protein sequence ID" value="GBC00883.1"/>
    <property type="molecule type" value="Genomic_DNA"/>
</dbReference>
<reference evidence="2" key="2">
    <citation type="submission" date="2019-10" db="EMBL/GenBank/DDBJ databases">
        <title>Conservation and host-specific expression of non-tandemly repeated heterogenous ribosome RNA gene in arbuscular mycorrhizal fungi.</title>
        <authorList>
            <person name="Maeda T."/>
            <person name="Kobayashi Y."/>
            <person name="Nakagawa T."/>
            <person name="Ezawa T."/>
            <person name="Yamaguchi K."/>
            <person name="Bino T."/>
            <person name="Nishimoto Y."/>
            <person name="Shigenobu S."/>
            <person name="Kawaguchi M."/>
        </authorList>
    </citation>
    <scope>NUCLEOTIDE SEQUENCE</scope>
    <source>
        <strain evidence="2">HR1</strain>
    </source>
</reference>
<evidence type="ECO:0008006" key="4">
    <source>
        <dbReference type="Google" id="ProtNLM"/>
    </source>
</evidence>
<comment type="caution">
    <text evidence="1">The sequence shown here is derived from an EMBL/GenBank/DDBJ whole genome shotgun (WGS) entry which is preliminary data.</text>
</comment>
<dbReference type="Proteomes" id="UP000615446">
    <property type="component" value="Unassembled WGS sequence"/>
</dbReference>
<dbReference type="AlphaFoldDB" id="A0A2Z6RIC1"/>
<keyword evidence="3" id="KW-1185">Reference proteome</keyword>
<gene>
    <name evidence="2" type="ORF">RCL2_001853900</name>
    <name evidence="1" type="ORF">RclHR1_00040034</name>
</gene>
<name>A0A2Z6RIC1_9GLOM</name>
<protein>
    <recommendedName>
        <fullName evidence="4">F-box domain-containing protein</fullName>
    </recommendedName>
</protein>
<accession>A0A2Z6RIC1</accession>